<keyword evidence="9 11" id="KW-0234">DNA repair</keyword>
<evidence type="ECO:0000256" key="5">
    <source>
        <dbReference type="ARBA" id="ARBA00022771"/>
    </source>
</evidence>
<dbReference type="PANTHER" id="PTHR20208">
    <property type="entry name" value="STRUCTURE-SPECIFIC ENDONUCLEASE SUBUNIT SLX1"/>
    <property type="match status" value="1"/>
</dbReference>
<sequence length="300" mass="35182">MSHIFEEGRFFGCYLLCSTNPKYKGRTYIGFTVNPNRRINQHNSGYAKGGAKRTSGKGPWDMVLIIHGFPNEISALRFEWAWQNPEKSLRLKHLVPSTKQYNFVSKFNVVCEMLRVGPWCRLPLTIRWLRQEYKKEFPISKLPPPHMPIEFGLVQIIPKSKNKKFLAIENEHIQMSQAQIMIDICFICEMNILESSQDILNKNLAGLKCINCMIPYHTICLSKHFIKSSNFELLPIDGNCLKCSVHLMWGDLIKFRNSFYRMTNFVDEETNFNDDEYEEEDSFFEKDEDEDKEETTSYLD</sequence>
<dbReference type="InterPro" id="IPR027520">
    <property type="entry name" value="Slx1"/>
</dbReference>
<dbReference type="PROSITE" id="PS50164">
    <property type="entry name" value="GIY_YIG"/>
    <property type="match status" value="1"/>
</dbReference>
<keyword evidence="5" id="KW-0863">Zinc-finger</keyword>
<comment type="function">
    <text evidence="11">Catalytic subunit of a heterodimeric structure-specific endonuclease that resolves DNA secondary structures generated during DNA repair and recombination. Has endonuclease activity towards branched DNA substrates, introducing single-strand cuts in duplex DNA close to junctions with ss-DNA.</text>
</comment>
<dbReference type="PANTHER" id="PTHR20208:SF10">
    <property type="entry name" value="STRUCTURE-SPECIFIC ENDONUCLEASE SUBUNIT SLX1"/>
    <property type="match status" value="1"/>
</dbReference>
<dbReference type="GO" id="GO:0008821">
    <property type="term" value="F:crossover junction DNA endonuclease activity"/>
    <property type="evidence" value="ECO:0007669"/>
    <property type="project" value="TreeGrafter"/>
</dbReference>
<dbReference type="EMBL" id="MT276021">
    <property type="protein sequence ID" value="QNH68108.1"/>
    <property type="molecule type" value="mRNA"/>
</dbReference>
<dbReference type="Gene3D" id="3.30.40.10">
    <property type="entry name" value="Zinc/RING finger domain, C3HC4 (zinc finger)"/>
    <property type="match status" value="1"/>
</dbReference>
<dbReference type="SUPFAM" id="SSF82771">
    <property type="entry name" value="GIY-YIG endonuclease"/>
    <property type="match status" value="1"/>
</dbReference>
<dbReference type="Pfam" id="PF21202">
    <property type="entry name" value="SLX1_C"/>
    <property type="match status" value="1"/>
</dbReference>
<feature type="region of interest" description="Disordered" evidence="12">
    <location>
        <begin position="272"/>
        <end position="300"/>
    </location>
</feature>
<dbReference type="SMART" id="SM00465">
    <property type="entry name" value="GIYc"/>
    <property type="match status" value="1"/>
</dbReference>
<comment type="caution">
    <text evidence="11">Lacks conserved residue(s) required for the propagation of feature annotation.</text>
</comment>
<keyword evidence="6 11" id="KW-0378">Hydrolase</keyword>
<keyword evidence="3 11" id="KW-0255">Endonuclease</keyword>
<comment type="cofactor">
    <cofactor evidence="11">
        <name>a divalent metal cation</name>
        <dbReference type="ChEBI" id="CHEBI:60240"/>
    </cofactor>
</comment>
<evidence type="ECO:0000256" key="8">
    <source>
        <dbReference type="ARBA" id="ARBA00023172"/>
    </source>
</evidence>
<evidence type="ECO:0000256" key="4">
    <source>
        <dbReference type="ARBA" id="ARBA00022763"/>
    </source>
</evidence>
<dbReference type="GO" id="GO:0017108">
    <property type="term" value="F:5'-flap endonuclease activity"/>
    <property type="evidence" value="ECO:0007669"/>
    <property type="project" value="InterPro"/>
</dbReference>
<keyword evidence="7" id="KW-0862">Zinc</keyword>
<dbReference type="EC" id="3.1.-.-" evidence="11"/>
<dbReference type="HAMAP" id="MF_03100">
    <property type="entry name" value="Endonuc_su_Slx1"/>
    <property type="match status" value="1"/>
</dbReference>
<comment type="similarity">
    <text evidence="11">Belongs to the SLX1 family.</text>
</comment>
<evidence type="ECO:0000256" key="7">
    <source>
        <dbReference type="ARBA" id="ARBA00022833"/>
    </source>
</evidence>
<dbReference type="InterPro" id="IPR050381">
    <property type="entry name" value="SLX1_endonuclease"/>
</dbReference>
<evidence type="ECO:0000256" key="2">
    <source>
        <dbReference type="ARBA" id="ARBA00022723"/>
    </source>
</evidence>
<keyword evidence="2" id="KW-0479">Metal-binding</keyword>
<evidence type="ECO:0000256" key="9">
    <source>
        <dbReference type="ARBA" id="ARBA00023204"/>
    </source>
</evidence>
<organism evidence="14">
    <name type="scientific">Brachionus koreanus</name>
    <dbReference type="NCBI Taxonomy" id="1199090"/>
    <lineage>
        <taxon>Eukaryota</taxon>
        <taxon>Metazoa</taxon>
        <taxon>Spiralia</taxon>
        <taxon>Gnathifera</taxon>
        <taxon>Rotifera</taxon>
        <taxon>Eurotatoria</taxon>
        <taxon>Monogononta</taxon>
        <taxon>Pseudotrocha</taxon>
        <taxon>Ploima</taxon>
        <taxon>Brachionidae</taxon>
        <taxon>Brachionus</taxon>
    </lineage>
</organism>
<comment type="subcellular location">
    <subcellularLocation>
        <location evidence="11">Nucleus</location>
    </subcellularLocation>
</comment>
<dbReference type="InterPro" id="IPR000305">
    <property type="entry name" value="GIY-YIG_endonuc"/>
</dbReference>
<dbReference type="GO" id="GO:0008270">
    <property type="term" value="F:zinc ion binding"/>
    <property type="evidence" value="ECO:0007669"/>
    <property type="project" value="UniProtKB-KW"/>
</dbReference>
<evidence type="ECO:0000256" key="1">
    <source>
        <dbReference type="ARBA" id="ARBA00022722"/>
    </source>
</evidence>
<dbReference type="Gene3D" id="3.40.1440.10">
    <property type="entry name" value="GIY-YIG endonuclease"/>
    <property type="match status" value="1"/>
</dbReference>
<keyword evidence="8 11" id="KW-0233">DNA recombination</keyword>
<keyword evidence="10 11" id="KW-0539">Nucleus</keyword>
<dbReference type="Pfam" id="PF01541">
    <property type="entry name" value="GIY-YIG"/>
    <property type="match status" value="1"/>
</dbReference>
<name>A0A7G7WNI2_9BILA</name>
<dbReference type="FunFam" id="3.40.1440.10:FF:000008">
    <property type="entry name" value="Structure-specific endonuclease subunit SLX1 homolog"/>
    <property type="match status" value="1"/>
</dbReference>
<dbReference type="InterPro" id="IPR013083">
    <property type="entry name" value="Znf_RING/FYVE/PHD"/>
</dbReference>
<comment type="subunit">
    <text evidence="11">Forms a heterodimer with a member of the SLX4 family.</text>
</comment>
<evidence type="ECO:0000256" key="12">
    <source>
        <dbReference type="SAM" id="MobiDB-lite"/>
    </source>
</evidence>
<evidence type="ECO:0000313" key="14">
    <source>
        <dbReference type="EMBL" id="QNH68108.1"/>
    </source>
</evidence>
<dbReference type="AlphaFoldDB" id="A0A7G7WNI2"/>
<reference evidence="14" key="1">
    <citation type="submission" date="2020-04" db="EMBL/GenBank/DDBJ databases">
        <title>Genome-wide identification of DNA double-strand break (DSBs) repair genes and transcriptional modulation in response to Benzo[alpha]pyrene in the monogonont rotifer Brachionus spp.</title>
        <authorList>
            <person name="Kim M.-S."/>
            <person name="Lee Y.H."/>
            <person name="Lee J.-S."/>
        </authorList>
    </citation>
    <scope>NUCLEOTIDE SEQUENCE</scope>
</reference>
<feature type="domain" description="GIY-YIG" evidence="13">
    <location>
        <begin position="9"/>
        <end position="95"/>
    </location>
</feature>
<dbReference type="InterPro" id="IPR048749">
    <property type="entry name" value="SLX1_C"/>
</dbReference>
<evidence type="ECO:0000256" key="3">
    <source>
        <dbReference type="ARBA" id="ARBA00022759"/>
    </source>
</evidence>
<evidence type="ECO:0000256" key="10">
    <source>
        <dbReference type="ARBA" id="ARBA00023242"/>
    </source>
</evidence>
<dbReference type="InterPro" id="IPR035901">
    <property type="entry name" value="GIY-YIG_endonuc_sf"/>
</dbReference>
<proteinExistence type="evidence at transcript level"/>
<keyword evidence="4 11" id="KW-0227">DNA damage</keyword>
<dbReference type="GO" id="GO:0033557">
    <property type="term" value="C:Slx1-Slx4 complex"/>
    <property type="evidence" value="ECO:0007669"/>
    <property type="project" value="UniProtKB-UniRule"/>
</dbReference>
<accession>A0A7G7WNI2</accession>
<evidence type="ECO:0000259" key="13">
    <source>
        <dbReference type="PROSITE" id="PS50164"/>
    </source>
</evidence>
<feature type="compositionally biased region" description="Acidic residues" evidence="12">
    <location>
        <begin position="272"/>
        <end position="293"/>
    </location>
</feature>
<keyword evidence="1 11" id="KW-0540">Nuclease</keyword>
<protein>
    <recommendedName>
        <fullName evidence="11">Structure-specific endonuclease subunit SLX1 homolog</fullName>
        <ecNumber evidence="11">3.1.-.-</ecNumber>
    </recommendedName>
</protein>
<dbReference type="CDD" id="cd10455">
    <property type="entry name" value="GIY-YIG_SLX1"/>
    <property type="match status" value="1"/>
</dbReference>
<evidence type="ECO:0000256" key="6">
    <source>
        <dbReference type="ARBA" id="ARBA00022801"/>
    </source>
</evidence>
<evidence type="ECO:0000256" key="11">
    <source>
        <dbReference type="HAMAP-Rule" id="MF_03100"/>
    </source>
</evidence>
<dbReference type="GO" id="GO:0000724">
    <property type="term" value="P:double-strand break repair via homologous recombination"/>
    <property type="evidence" value="ECO:0007669"/>
    <property type="project" value="TreeGrafter"/>
</dbReference>